<proteinExistence type="predicted"/>
<protein>
    <submittedName>
        <fullName evidence="1">Uncharacterized protein</fullName>
    </submittedName>
</protein>
<reference evidence="1" key="1">
    <citation type="journal article" date="2020" name="Nature">
        <title>Giant virus diversity and host interactions through global metagenomics.</title>
        <authorList>
            <person name="Schulz F."/>
            <person name="Roux S."/>
            <person name="Paez-Espino D."/>
            <person name="Jungbluth S."/>
            <person name="Walsh D.A."/>
            <person name="Denef V.J."/>
            <person name="McMahon K.D."/>
            <person name="Konstantinidis K.T."/>
            <person name="Eloe-Fadrosh E.A."/>
            <person name="Kyrpides N.C."/>
            <person name="Woyke T."/>
        </authorList>
    </citation>
    <scope>NUCLEOTIDE SEQUENCE</scope>
    <source>
        <strain evidence="1">GVMAG-M-3300023174-137</strain>
    </source>
</reference>
<accession>A0A6C0DD04</accession>
<name>A0A6C0DD04_9ZZZZ</name>
<evidence type="ECO:0000313" key="1">
    <source>
        <dbReference type="EMBL" id="QHT14303.1"/>
    </source>
</evidence>
<organism evidence="1">
    <name type="scientific">viral metagenome</name>
    <dbReference type="NCBI Taxonomy" id="1070528"/>
    <lineage>
        <taxon>unclassified sequences</taxon>
        <taxon>metagenomes</taxon>
        <taxon>organismal metagenomes</taxon>
    </lineage>
</organism>
<dbReference type="EMBL" id="MN739581">
    <property type="protein sequence ID" value="QHT14303.1"/>
    <property type="molecule type" value="Genomic_DNA"/>
</dbReference>
<sequence>MSSVTSSGPRQVSNNGAYFIPVGDARGKIYAITSAGAVTVAEWASTGYSVGIVSSLQATNASGPAVLRDMGKTVVSSNRTFRKVQYVMSTNSTFGVGGKAGTTPLVDYLTGYVELGFEGGGVPTPVAQFGR</sequence>
<dbReference type="AlphaFoldDB" id="A0A6C0DD04"/>